<evidence type="ECO:0000313" key="1">
    <source>
        <dbReference type="EnsemblPlants" id="cds.novel_model_7071_5bd9a17a"/>
    </source>
</evidence>
<proteinExistence type="predicted"/>
<reference evidence="1" key="1">
    <citation type="submission" date="2021-03" db="UniProtKB">
        <authorList>
            <consortium name="EnsemblPlants"/>
        </authorList>
    </citation>
    <scope>IDENTIFICATION</scope>
</reference>
<sequence>MKGFSWVDYLLEILLSYLSFLSACWDRFNFHKGKVMVDLDELLLPLPSSYRIYGINGVHEEEHFTICHWIFRKEMLKFLQWLFDRGRQTEFLLFDFTSNRKWCIYVISIAYSRESVGVTIGGKKIGLQVQMLMQVTLQFNLHSFR</sequence>
<organism evidence="1 2">
    <name type="scientific">Cannabis sativa</name>
    <name type="common">Hemp</name>
    <name type="synonym">Marijuana</name>
    <dbReference type="NCBI Taxonomy" id="3483"/>
    <lineage>
        <taxon>Eukaryota</taxon>
        <taxon>Viridiplantae</taxon>
        <taxon>Streptophyta</taxon>
        <taxon>Embryophyta</taxon>
        <taxon>Tracheophyta</taxon>
        <taxon>Spermatophyta</taxon>
        <taxon>Magnoliopsida</taxon>
        <taxon>eudicotyledons</taxon>
        <taxon>Gunneridae</taxon>
        <taxon>Pentapetalae</taxon>
        <taxon>rosids</taxon>
        <taxon>fabids</taxon>
        <taxon>Rosales</taxon>
        <taxon>Cannabaceae</taxon>
        <taxon>Cannabis</taxon>
    </lineage>
</organism>
<dbReference type="EnsemblPlants" id="novel_model_7071_5bd9a17a">
    <property type="protein sequence ID" value="cds.novel_model_7071_5bd9a17a"/>
    <property type="gene ID" value="novel_gene_3716_5bd9a17a"/>
</dbReference>
<protein>
    <submittedName>
        <fullName evidence="1">Uncharacterized protein</fullName>
    </submittedName>
</protein>
<dbReference type="Proteomes" id="UP000596661">
    <property type="component" value="Unassembled WGS sequence"/>
</dbReference>
<dbReference type="Gramene" id="novel_model_7071_5bd9a17a">
    <property type="protein sequence ID" value="cds.novel_model_7071_5bd9a17a"/>
    <property type="gene ID" value="novel_gene_3716_5bd9a17a"/>
</dbReference>
<evidence type="ECO:0000313" key="2">
    <source>
        <dbReference type="Proteomes" id="UP000596661"/>
    </source>
</evidence>
<dbReference type="PROSITE" id="PS51257">
    <property type="entry name" value="PROKAR_LIPOPROTEIN"/>
    <property type="match status" value="1"/>
</dbReference>
<accession>A0A803RAI6</accession>
<keyword evidence="2" id="KW-1185">Reference proteome</keyword>
<name>A0A803RAI6_CANSA</name>
<dbReference type="AlphaFoldDB" id="A0A803RAI6"/>